<dbReference type="InterPro" id="IPR002781">
    <property type="entry name" value="TM_pro_TauE-like"/>
</dbReference>
<dbReference type="PANTHER" id="PTHR30269:SF32">
    <property type="entry name" value="MEMBRANE TRANSPORTER PROTEIN-RELATED"/>
    <property type="match status" value="1"/>
</dbReference>
<keyword evidence="4 8" id="KW-1003">Cell membrane</keyword>
<geneLocation type="plasmid" evidence="9">
    <name>pAST2</name>
</geneLocation>
<dbReference type="GO" id="GO:0005886">
    <property type="term" value="C:plasma membrane"/>
    <property type="evidence" value="ECO:0007669"/>
    <property type="project" value="UniProtKB-SubCell"/>
</dbReference>
<dbReference type="Pfam" id="PF01925">
    <property type="entry name" value="TauE"/>
    <property type="match status" value="1"/>
</dbReference>
<evidence type="ECO:0000256" key="6">
    <source>
        <dbReference type="ARBA" id="ARBA00022989"/>
    </source>
</evidence>
<sequence length="270" mass="29447">MVAVSLISNMPDTLLYILQLIVFAVASLLHGLTGMGFPMIGTIALAMLFPLPKAIAIMAFPSLIMNFIVLFTNNTRGVLGEVAYYSKKYWLLALTSLIGSVIGIKLLLYVPAGVVYILMAVITLYYVINGYLSNKGIIKGLRIPTGAVSLMVFGSVAGIVGGATNAMSPILMMYLFSNTNSKHEIVKASNICYLLSKMVQVIMLRDQILAFSSKELITLAILTTASILFLFIGIKLRSRVSNAKFRNAIYLILLFLSIKVGYTGIEYFVS</sequence>
<evidence type="ECO:0000256" key="4">
    <source>
        <dbReference type="ARBA" id="ARBA00022475"/>
    </source>
</evidence>
<evidence type="ECO:0000256" key="7">
    <source>
        <dbReference type="ARBA" id="ARBA00023136"/>
    </source>
</evidence>
<proteinExistence type="inferred from homology"/>
<name>R9UQK8_9BACT</name>
<organism evidence="9">
    <name type="scientific">uncultured bacterium AST2</name>
    <dbReference type="NCBI Taxonomy" id="1328261"/>
    <lineage>
        <taxon>Bacteria</taxon>
        <taxon>environmental samples</taxon>
    </lineage>
</organism>
<feature type="transmembrane region" description="Helical" evidence="8">
    <location>
        <begin position="248"/>
        <end position="269"/>
    </location>
</feature>
<feature type="transmembrane region" description="Helical" evidence="8">
    <location>
        <begin position="152"/>
        <end position="176"/>
    </location>
</feature>
<reference evidence="9" key="1">
    <citation type="journal article" date="2014" name="Appl. Microbiol. Biotechnol.">
        <title>TetR repressor-based bioreporters for the detection of doxycycline using Escherichia coli and Acinetobacter oleivorans.</title>
        <authorList>
            <person name="Hong H."/>
            <person name="Park W."/>
        </authorList>
    </citation>
    <scope>NUCLEOTIDE SEQUENCE</scope>
    <source>
        <plasmid evidence="9">pAST2</plasmid>
    </source>
</reference>
<dbReference type="InterPro" id="IPR052017">
    <property type="entry name" value="TSUP"/>
</dbReference>
<dbReference type="AlphaFoldDB" id="R9UQK8"/>
<protein>
    <recommendedName>
        <fullName evidence="8">Probable membrane transporter protein</fullName>
    </recommendedName>
</protein>
<feature type="transmembrane region" description="Helical" evidence="8">
    <location>
        <begin position="89"/>
        <end position="108"/>
    </location>
</feature>
<evidence type="ECO:0000256" key="3">
    <source>
        <dbReference type="ARBA" id="ARBA00022448"/>
    </source>
</evidence>
<feature type="transmembrane region" description="Helical" evidence="8">
    <location>
        <begin position="14"/>
        <end position="32"/>
    </location>
</feature>
<feature type="transmembrane region" description="Helical" evidence="8">
    <location>
        <begin position="44"/>
        <end position="69"/>
    </location>
</feature>
<comment type="similarity">
    <text evidence="2 8">Belongs to the 4-toluene sulfonate uptake permease (TSUP) (TC 2.A.102) family.</text>
</comment>
<keyword evidence="6 8" id="KW-1133">Transmembrane helix</keyword>
<evidence type="ECO:0000256" key="2">
    <source>
        <dbReference type="ARBA" id="ARBA00009142"/>
    </source>
</evidence>
<keyword evidence="9" id="KW-0614">Plasmid</keyword>
<evidence type="ECO:0000313" key="9">
    <source>
        <dbReference type="EMBL" id="AGN70910.1"/>
    </source>
</evidence>
<keyword evidence="5 8" id="KW-0812">Transmembrane</keyword>
<accession>R9UQK8</accession>
<evidence type="ECO:0000256" key="5">
    <source>
        <dbReference type="ARBA" id="ARBA00022692"/>
    </source>
</evidence>
<feature type="transmembrane region" description="Helical" evidence="8">
    <location>
        <begin position="216"/>
        <end position="236"/>
    </location>
</feature>
<dbReference type="PANTHER" id="PTHR30269">
    <property type="entry name" value="TRANSMEMBRANE PROTEIN YFCA"/>
    <property type="match status" value="1"/>
</dbReference>
<keyword evidence="3" id="KW-0813">Transport</keyword>
<comment type="subcellular location">
    <subcellularLocation>
        <location evidence="1 8">Cell membrane</location>
        <topology evidence="1 8">Multi-pass membrane protein</topology>
    </subcellularLocation>
</comment>
<feature type="transmembrane region" description="Helical" evidence="8">
    <location>
        <begin position="115"/>
        <end position="132"/>
    </location>
</feature>
<evidence type="ECO:0000256" key="8">
    <source>
        <dbReference type="RuleBase" id="RU363041"/>
    </source>
</evidence>
<keyword evidence="7 8" id="KW-0472">Membrane</keyword>
<evidence type="ECO:0000256" key="1">
    <source>
        <dbReference type="ARBA" id="ARBA00004651"/>
    </source>
</evidence>
<dbReference type="EMBL" id="KC734561">
    <property type="protein sequence ID" value="AGN70910.1"/>
    <property type="molecule type" value="Genomic_DNA"/>
</dbReference>